<evidence type="ECO:0000256" key="2">
    <source>
        <dbReference type="ARBA" id="ARBA00023158"/>
    </source>
</evidence>
<dbReference type="InterPro" id="IPR001810">
    <property type="entry name" value="F-box_dom"/>
</dbReference>
<dbReference type="InterPro" id="IPR036047">
    <property type="entry name" value="F-box-like_dom_sf"/>
</dbReference>
<feature type="coiled-coil region" evidence="3">
    <location>
        <begin position="955"/>
        <end position="1032"/>
    </location>
</feature>
<feature type="domain" description="FBD" evidence="4">
    <location>
        <begin position="397"/>
        <end position="470"/>
    </location>
</feature>
<accession>A0A6D2JJP9</accession>
<dbReference type="OrthoDB" id="1892195at2759"/>
<dbReference type="InterPro" id="IPR053781">
    <property type="entry name" value="F-box_AtFBL13-like"/>
</dbReference>
<protein>
    <recommendedName>
        <fullName evidence="4">FBD domain-containing protein</fullName>
    </recommendedName>
</protein>
<dbReference type="Pfam" id="PF03469">
    <property type="entry name" value="XH"/>
    <property type="match status" value="1"/>
</dbReference>
<dbReference type="Pfam" id="PF03468">
    <property type="entry name" value="XS"/>
    <property type="match status" value="1"/>
</dbReference>
<dbReference type="InterPro" id="IPR005381">
    <property type="entry name" value="Znf-XS_domain"/>
</dbReference>
<dbReference type="InterPro" id="IPR005379">
    <property type="entry name" value="FDM1-5/IDN2_XH"/>
</dbReference>
<reference evidence="5" key="1">
    <citation type="submission" date="2020-01" db="EMBL/GenBank/DDBJ databases">
        <authorList>
            <person name="Mishra B."/>
        </authorList>
    </citation>
    <scope>NUCLEOTIDE SEQUENCE [LARGE SCALE GENOMIC DNA]</scope>
</reference>
<evidence type="ECO:0000259" key="4">
    <source>
        <dbReference type="SMART" id="SM00579"/>
    </source>
</evidence>
<dbReference type="Gene3D" id="3.30.70.2890">
    <property type="entry name" value="XS domain"/>
    <property type="match status" value="1"/>
</dbReference>
<dbReference type="InterPro" id="IPR045177">
    <property type="entry name" value="FDM1-5/IDN2"/>
</dbReference>
<dbReference type="GO" id="GO:0080188">
    <property type="term" value="P:gene silencing by siRNA-directed DNA methylation"/>
    <property type="evidence" value="ECO:0007669"/>
    <property type="project" value="InterPro"/>
</dbReference>
<dbReference type="PANTHER" id="PTHR21596">
    <property type="entry name" value="RIBONUCLEASE P SUBUNIT P38"/>
    <property type="match status" value="1"/>
</dbReference>
<gene>
    <name evidence="5" type="ORF">MERR_LOCUS26557</name>
</gene>
<keyword evidence="6" id="KW-1185">Reference proteome</keyword>
<dbReference type="InterPro" id="IPR006566">
    <property type="entry name" value="FBD"/>
</dbReference>
<evidence type="ECO:0000256" key="3">
    <source>
        <dbReference type="SAM" id="Coils"/>
    </source>
</evidence>
<dbReference type="EMBL" id="CACVBM020001207">
    <property type="protein sequence ID" value="CAA7039322.1"/>
    <property type="molecule type" value="Genomic_DNA"/>
</dbReference>
<dbReference type="Gene3D" id="3.80.10.10">
    <property type="entry name" value="Ribonuclease Inhibitor"/>
    <property type="match status" value="1"/>
</dbReference>
<dbReference type="InterPro" id="IPR038588">
    <property type="entry name" value="XS_domain_sf"/>
</dbReference>
<dbReference type="CDD" id="cd12266">
    <property type="entry name" value="RRM_like_XS"/>
    <property type="match status" value="1"/>
</dbReference>
<evidence type="ECO:0000256" key="1">
    <source>
        <dbReference type="ARBA" id="ARBA00023054"/>
    </source>
</evidence>
<sequence length="1215" mass="140305">MSHTFFSPPYYRSLRPIIRRRIKSTGFVSVMSGRDRISELPEHLITQILSYLPTKDSVKTSVLATGWKSHWLNVPGLDLNCSNFPHEEDEVILSFLDRFLDSNSESRLSKVKVKPSGLEINGLTDRIGTAVSLGAQHLDVESSVFYRDADTLEYPIVEFMPLSLCTSKTLESLKLRYSGLRDPGVVSMPRLRSMELLGVYWQDTMNVEKLVSGCPVLEELTLVRDMESNFQDEDVVFMRVRSRSLKRFYVPKHGTCGGISWVKSTLEIDAPCLEYMSLKEDHFDKIVVKNLTSLLKVDLDIKFVVKYGVFLDPEDFLLKRKEVSDFLAGISSAFEIYSKGGLVPKFNNLSCLQAVFPSDLLQFLPSFLESFPNLKHLILKVVFLREKDEFELIDVPRCLLSTLECVEIRTVHEWEEDEMKVASYFLENAAVLEKFFLSLTDYPRYLADSEIGEELEKVSKRSPTCRIILDQEFCCHGLLVSLSQTCSRHSRCSRKVAMYSRDELDDMEYRYYSDMKDGYREVKISDSVFRCPFCYRDRKRDYHRIEELLRHASSVIDYSSSRSKDAIEKVRHLALERYIRKYLISPSPQEGPDPTVVAGDLKGVEKQSISPCIVKAEPMSVDDVPGRIGEERPMLSLKASNEDNTNPAKKACLGAVVKEEEEPVQRKLAPKYPQRDDFLGGGVQGPKFVHPWTGILANIKRTFNVQQGRYVGESGTKIKEELIRNEFNPHKVEPLWNQRVGNTGFAFVHFGKGWEGYENATMFDKHFEVNHCGKRDYDAARERGDKLYGWIAKEDDFYSRGIIGDHLRKKADLKSVSGKELEDHNKTLTLVSKLENTLETKSSSLQQIESKYEEASTALDKVMIEKDDMINKHNEQMSSIHQSARDYLASVYQKHEEASRVLEAQRIEYEEKEKYLEKCQAMNKTERRKLQWQKQKNLMATKEQHKADEDMMRLAEQHQRDKDVLRKKVRELEQKLDAEQALELEIERMRGDLQVMGHMQEGEDPEKKEHIEKEIEKAKEILKEKVEESEFQESIYQTLVVKHGYTNDELQDARKALIKSMQVLGGVLRTEELTIGVKRMGLLDDEPFQNLAKEKYPAEEADVKAAELCSLWDDHLRDSAWHPTKVIIKDGNPEEILNEEDEKVKELKRDLGEEVFEAVIQAFKERNEYNGSGRYIVPEVWNFKEGRKATLREGVACLVYLWAKLKPKPKRKLKR</sequence>
<dbReference type="SUPFAM" id="SSF81383">
    <property type="entry name" value="F-box domain"/>
    <property type="match status" value="1"/>
</dbReference>
<keyword evidence="1 3" id="KW-0175">Coiled coil</keyword>
<dbReference type="CDD" id="cd22160">
    <property type="entry name" value="F-box_AtFBL13-like"/>
    <property type="match status" value="1"/>
</dbReference>
<dbReference type="AlphaFoldDB" id="A0A6D2JJP9"/>
<dbReference type="InterPro" id="IPR055411">
    <property type="entry name" value="LRR_FXL15/At3g58940/PEG3-like"/>
</dbReference>
<evidence type="ECO:0000313" key="5">
    <source>
        <dbReference type="EMBL" id="CAA7039322.1"/>
    </source>
</evidence>
<dbReference type="Pfam" id="PF00646">
    <property type="entry name" value="F-box"/>
    <property type="match status" value="1"/>
</dbReference>
<dbReference type="SMART" id="SM00579">
    <property type="entry name" value="FBD"/>
    <property type="match status" value="1"/>
</dbReference>
<dbReference type="InterPro" id="IPR032675">
    <property type="entry name" value="LRR_dom_sf"/>
</dbReference>
<proteinExistence type="predicted"/>
<feature type="coiled-coil region" evidence="3">
    <location>
        <begin position="831"/>
        <end position="865"/>
    </location>
</feature>
<evidence type="ECO:0000313" key="6">
    <source>
        <dbReference type="Proteomes" id="UP000467841"/>
    </source>
</evidence>
<dbReference type="InterPro" id="IPR005380">
    <property type="entry name" value="XS_domain"/>
</dbReference>
<dbReference type="PANTHER" id="PTHR21596:SF23">
    <property type="entry name" value="FACTOR OF DNA METHYLATION 4"/>
    <property type="match status" value="1"/>
</dbReference>
<comment type="caution">
    <text evidence="5">The sequence shown here is derived from an EMBL/GenBank/DDBJ whole genome shotgun (WGS) entry which is preliminary data.</text>
</comment>
<name>A0A6D2JJP9_9BRAS</name>
<dbReference type="Pfam" id="PF03470">
    <property type="entry name" value="zf-XS"/>
    <property type="match status" value="1"/>
</dbReference>
<dbReference type="Proteomes" id="UP000467841">
    <property type="component" value="Unassembled WGS sequence"/>
</dbReference>
<dbReference type="Pfam" id="PF08387">
    <property type="entry name" value="FBD"/>
    <property type="match status" value="1"/>
</dbReference>
<organism evidence="5 6">
    <name type="scientific">Microthlaspi erraticum</name>
    <dbReference type="NCBI Taxonomy" id="1685480"/>
    <lineage>
        <taxon>Eukaryota</taxon>
        <taxon>Viridiplantae</taxon>
        <taxon>Streptophyta</taxon>
        <taxon>Embryophyta</taxon>
        <taxon>Tracheophyta</taxon>
        <taxon>Spermatophyta</taxon>
        <taxon>Magnoliopsida</taxon>
        <taxon>eudicotyledons</taxon>
        <taxon>Gunneridae</taxon>
        <taxon>Pentapetalae</taxon>
        <taxon>rosids</taxon>
        <taxon>malvids</taxon>
        <taxon>Brassicales</taxon>
        <taxon>Brassicaceae</taxon>
        <taxon>Coluteocarpeae</taxon>
        <taxon>Microthlaspi</taxon>
    </lineage>
</organism>
<dbReference type="Pfam" id="PF24758">
    <property type="entry name" value="LRR_At5g56370"/>
    <property type="match status" value="1"/>
</dbReference>
<dbReference type="SUPFAM" id="SSF52047">
    <property type="entry name" value="RNI-like"/>
    <property type="match status" value="1"/>
</dbReference>
<keyword evidence="2" id="KW-0943">RNA-mediated gene silencing</keyword>